<dbReference type="Pfam" id="PF22936">
    <property type="entry name" value="Pol_BBD"/>
    <property type="match status" value="1"/>
</dbReference>
<dbReference type="EMBL" id="BKCJ010219442">
    <property type="protein sequence ID" value="GEY88830.1"/>
    <property type="molecule type" value="Genomic_DNA"/>
</dbReference>
<reference evidence="6" key="1">
    <citation type="journal article" date="2019" name="Sci. Rep.">
        <title>Draft genome of Tanacetum cinerariifolium, the natural source of mosquito coil.</title>
        <authorList>
            <person name="Yamashiro T."/>
            <person name="Shiraishi A."/>
            <person name="Satake H."/>
            <person name="Nakayama K."/>
        </authorList>
    </citation>
    <scope>NUCLEOTIDE SEQUENCE</scope>
</reference>
<dbReference type="InterPro" id="IPR036397">
    <property type="entry name" value="RNaseH_sf"/>
</dbReference>
<dbReference type="InterPro" id="IPR054722">
    <property type="entry name" value="PolX-like_BBD"/>
</dbReference>
<dbReference type="SUPFAM" id="SSF53098">
    <property type="entry name" value="Ribonuclease H-like"/>
    <property type="match status" value="1"/>
</dbReference>
<keyword evidence="4" id="KW-0378">Hydrolase</keyword>
<evidence type="ECO:0000256" key="4">
    <source>
        <dbReference type="ARBA" id="ARBA00022801"/>
    </source>
</evidence>
<feature type="domain" description="Integrase catalytic" evidence="5">
    <location>
        <begin position="209"/>
        <end position="394"/>
    </location>
</feature>
<accession>A0A699HUZ8</accession>
<dbReference type="PROSITE" id="PS50994">
    <property type="entry name" value="INTEGRASE"/>
    <property type="match status" value="1"/>
</dbReference>
<dbReference type="PANTHER" id="PTHR42648:SF18">
    <property type="entry name" value="RETROTRANSPOSON, UNCLASSIFIED-LIKE PROTEIN"/>
    <property type="match status" value="1"/>
</dbReference>
<proteinExistence type="predicted"/>
<dbReference type="AlphaFoldDB" id="A0A699HUZ8"/>
<dbReference type="InterPro" id="IPR039537">
    <property type="entry name" value="Retrotran_Ty1/copia-like"/>
</dbReference>
<name>A0A699HUZ8_TANCI</name>
<dbReference type="Pfam" id="PF00665">
    <property type="entry name" value="rve"/>
    <property type="match status" value="1"/>
</dbReference>
<dbReference type="InterPro" id="IPR025724">
    <property type="entry name" value="GAG-pre-integrase_dom"/>
</dbReference>
<keyword evidence="1" id="KW-0645">Protease</keyword>
<dbReference type="InterPro" id="IPR012337">
    <property type="entry name" value="RNaseH-like_sf"/>
</dbReference>
<dbReference type="Pfam" id="PF13976">
    <property type="entry name" value="gag_pre-integrs"/>
    <property type="match status" value="1"/>
</dbReference>
<evidence type="ECO:0000256" key="2">
    <source>
        <dbReference type="ARBA" id="ARBA00022723"/>
    </source>
</evidence>
<evidence type="ECO:0000313" key="6">
    <source>
        <dbReference type="EMBL" id="GEY88830.1"/>
    </source>
</evidence>
<dbReference type="InterPro" id="IPR043502">
    <property type="entry name" value="DNA/RNA_pol_sf"/>
</dbReference>
<dbReference type="SUPFAM" id="SSF56672">
    <property type="entry name" value="DNA/RNA polymerases"/>
    <property type="match status" value="1"/>
</dbReference>
<protein>
    <submittedName>
        <fullName evidence="6">Retrovirus-related Pol polyprotein from transposon TNT 1-94</fullName>
    </submittedName>
</protein>
<dbReference type="PANTHER" id="PTHR42648">
    <property type="entry name" value="TRANSPOSASE, PUTATIVE-RELATED"/>
    <property type="match status" value="1"/>
</dbReference>
<feature type="non-terminal residue" evidence="6">
    <location>
        <position position="1"/>
    </location>
</feature>
<dbReference type="CDD" id="cd09272">
    <property type="entry name" value="RNase_HI_RT_Ty1"/>
    <property type="match status" value="1"/>
</dbReference>
<dbReference type="Pfam" id="PF07727">
    <property type="entry name" value="RVT_2"/>
    <property type="match status" value="1"/>
</dbReference>
<comment type="caution">
    <text evidence="6">The sequence shown here is derived from an EMBL/GenBank/DDBJ whole genome shotgun (WGS) entry which is preliminary data.</text>
</comment>
<dbReference type="GO" id="GO:0015074">
    <property type="term" value="P:DNA integration"/>
    <property type="evidence" value="ECO:0007669"/>
    <property type="project" value="InterPro"/>
</dbReference>
<gene>
    <name evidence="6" type="ORF">Tci_460804</name>
</gene>
<dbReference type="GO" id="GO:0004190">
    <property type="term" value="F:aspartic-type endopeptidase activity"/>
    <property type="evidence" value="ECO:0007669"/>
    <property type="project" value="UniProtKB-KW"/>
</dbReference>
<evidence type="ECO:0000256" key="1">
    <source>
        <dbReference type="ARBA" id="ARBA00022670"/>
    </source>
</evidence>
<keyword evidence="3" id="KW-0064">Aspartyl protease</keyword>
<dbReference type="InterPro" id="IPR013103">
    <property type="entry name" value="RVT_2"/>
</dbReference>
<sequence length="830" mass="94045">NVCPLTRIATTAIVPFREPILVESHIDKPVVTLVYSKKSKAAKKKVPVSNSTINKSLVVQIFLWYLDSGCSKHMTRDRSQLINFVQKFLGMVKFENDHVAKIMGYCDYKIGNVTIARVYFVEGLGHNLFSMGLFCDSDLEVAFHQHTCFIRNLDGIKTKSWLWHRRLSHINFGAINHLARQGLVRGLLKLKFEKDHLCSACAMGKSTKKSHKPKSEDTNQEKLYLLHMDLCGPMRVESVNGKKYILVIVDDYSRFTWVKFLRSKDEALDFIINFLKMIQVQLKVPVYRIQTNNETEFVNHTLHEYYVEVGISHETSVVRSPQQNGVIERRNCTLIEAACTMLNYAQASLFLWAEASSSGPALNEMTPATISLGLVQKSSSSTPYIPPLRNEWDLLFQSMFDELLNPPPSVDHQVPEVIALIADVIPPIQADSTGSPSSTTIDQDAPSPRILKNKARLVACGYRQEEGIDFEESFAPVARLEAIWIFLAHAAHKNMVVYQMDVKTMFSNGNLREEVYVSQPDGFVDQDNPNHVYKLKKALYGLKQALCAWYDMLSSFLISHDFSKGSVDPTLFIRRNGNDLLLVQIYVDDIIFAASTLELCDLFANLMCSKFKMSMMGKISFFLGLQISQSPRGIFINQSKYSLESLKKYGFESCDSVDTPMVEKSKLDEDKEWKAVDPSHYHGVIGTILYLTASRPDLQFAIYMCARYQARPTEKHDSFVALTSFADANHAVCQDTRHTTSGSVQFLGERLISWSLKRQKSAAISSTKSEYITISGCCAQILWMRSQLTDYGPGFNKILIDRIEFLVNTLGMRSFTPETLLKQLMDEVDE</sequence>
<dbReference type="GO" id="GO:0006508">
    <property type="term" value="P:proteolysis"/>
    <property type="evidence" value="ECO:0007669"/>
    <property type="project" value="UniProtKB-KW"/>
</dbReference>
<dbReference type="InterPro" id="IPR001584">
    <property type="entry name" value="Integrase_cat-core"/>
</dbReference>
<organism evidence="6">
    <name type="scientific">Tanacetum cinerariifolium</name>
    <name type="common">Dalmatian daisy</name>
    <name type="synonym">Chrysanthemum cinerariifolium</name>
    <dbReference type="NCBI Taxonomy" id="118510"/>
    <lineage>
        <taxon>Eukaryota</taxon>
        <taxon>Viridiplantae</taxon>
        <taxon>Streptophyta</taxon>
        <taxon>Embryophyta</taxon>
        <taxon>Tracheophyta</taxon>
        <taxon>Spermatophyta</taxon>
        <taxon>Magnoliopsida</taxon>
        <taxon>eudicotyledons</taxon>
        <taxon>Gunneridae</taxon>
        <taxon>Pentapetalae</taxon>
        <taxon>asterids</taxon>
        <taxon>campanulids</taxon>
        <taxon>Asterales</taxon>
        <taxon>Asteraceae</taxon>
        <taxon>Asteroideae</taxon>
        <taxon>Anthemideae</taxon>
        <taxon>Anthemidinae</taxon>
        <taxon>Tanacetum</taxon>
    </lineage>
</organism>
<dbReference type="GO" id="GO:0046872">
    <property type="term" value="F:metal ion binding"/>
    <property type="evidence" value="ECO:0007669"/>
    <property type="project" value="UniProtKB-KW"/>
</dbReference>
<evidence type="ECO:0000259" key="5">
    <source>
        <dbReference type="PROSITE" id="PS50994"/>
    </source>
</evidence>
<dbReference type="Gene3D" id="3.30.420.10">
    <property type="entry name" value="Ribonuclease H-like superfamily/Ribonuclease H"/>
    <property type="match status" value="1"/>
</dbReference>
<keyword evidence="2" id="KW-0479">Metal-binding</keyword>
<evidence type="ECO:0000256" key="3">
    <source>
        <dbReference type="ARBA" id="ARBA00022750"/>
    </source>
</evidence>
<dbReference type="GO" id="GO:0003676">
    <property type="term" value="F:nucleic acid binding"/>
    <property type="evidence" value="ECO:0007669"/>
    <property type="project" value="InterPro"/>
</dbReference>